<evidence type="ECO:0000313" key="1">
    <source>
        <dbReference type="EMBL" id="GFO39738.1"/>
    </source>
</evidence>
<protein>
    <recommendedName>
        <fullName evidence="3">Transposase Tc1-like domain-containing protein</fullName>
    </recommendedName>
</protein>
<keyword evidence="2" id="KW-1185">Reference proteome</keyword>
<comment type="caution">
    <text evidence="1">The sequence shown here is derived from an EMBL/GenBank/DDBJ whole genome shotgun (WGS) entry which is preliminary data.</text>
</comment>
<proteinExistence type="predicted"/>
<reference evidence="1 2" key="1">
    <citation type="journal article" date="2021" name="Elife">
        <title>Chloroplast acquisition without the gene transfer in kleptoplastic sea slugs, Plakobranchus ocellatus.</title>
        <authorList>
            <person name="Maeda T."/>
            <person name="Takahashi S."/>
            <person name="Yoshida T."/>
            <person name="Shimamura S."/>
            <person name="Takaki Y."/>
            <person name="Nagai Y."/>
            <person name="Toyoda A."/>
            <person name="Suzuki Y."/>
            <person name="Arimoto A."/>
            <person name="Ishii H."/>
            <person name="Satoh N."/>
            <person name="Nishiyama T."/>
            <person name="Hasebe M."/>
            <person name="Maruyama T."/>
            <person name="Minagawa J."/>
            <person name="Obokata J."/>
            <person name="Shigenobu S."/>
        </authorList>
    </citation>
    <scope>NUCLEOTIDE SEQUENCE [LARGE SCALE GENOMIC DNA]</scope>
</reference>
<sequence length="108" mass="12319">MTWTEGSLATRYSLIQTSVTVGLRLFVYISRCPHRQVNEADRVWEKTRAPDNLHNKTGLVVRAATVSRIMRDHLMAPHFPFSNKAADVRPGCKTQRIAPTLRQDESRS</sequence>
<accession>A0AAV4D6G0</accession>
<gene>
    <name evidence="1" type="ORF">PoB_006624300</name>
</gene>
<evidence type="ECO:0000313" key="2">
    <source>
        <dbReference type="Proteomes" id="UP000735302"/>
    </source>
</evidence>
<name>A0AAV4D6G0_9GAST</name>
<organism evidence="1 2">
    <name type="scientific">Plakobranchus ocellatus</name>
    <dbReference type="NCBI Taxonomy" id="259542"/>
    <lineage>
        <taxon>Eukaryota</taxon>
        <taxon>Metazoa</taxon>
        <taxon>Spiralia</taxon>
        <taxon>Lophotrochozoa</taxon>
        <taxon>Mollusca</taxon>
        <taxon>Gastropoda</taxon>
        <taxon>Heterobranchia</taxon>
        <taxon>Euthyneura</taxon>
        <taxon>Panpulmonata</taxon>
        <taxon>Sacoglossa</taxon>
        <taxon>Placobranchoidea</taxon>
        <taxon>Plakobranchidae</taxon>
        <taxon>Plakobranchus</taxon>
    </lineage>
</organism>
<dbReference type="AlphaFoldDB" id="A0AAV4D6G0"/>
<evidence type="ECO:0008006" key="3">
    <source>
        <dbReference type="Google" id="ProtNLM"/>
    </source>
</evidence>
<dbReference type="Proteomes" id="UP000735302">
    <property type="component" value="Unassembled WGS sequence"/>
</dbReference>
<dbReference type="EMBL" id="BLXT01007506">
    <property type="protein sequence ID" value="GFO39738.1"/>
    <property type="molecule type" value="Genomic_DNA"/>
</dbReference>